<dbReference type="Gene3D" id="1.10.1060.10">
    <property type="entry name" value="Alpha-helical ferredoxin"/>
    <property type="match status" value="1"/>
</dbReference>
<evidence type="ECO:0000313" key="5">
    <source>
        <dbReference type="EMBL" id="MCW7552086.1"/>
    </source>
</evidence>
<dbReference type="RefSeq" id="WP_262567066.1">
    <property type="nucleotide sequence ID" value="NZ_JAPFCC010000001.1"/>
</dbReference>
<comment type="caution">
    <text evidence="5">The sequence shown here is derived from an EMBL/GenBank/DDBJ whole genome shotgun (WGS) entry which is preliminary data.</text>
</comment>
<reference evidence="5 6" key="1">
    <citation type="submission" date="2022-10" db="EMBL/GenBank/DDBJ databases">
        <title>High-quality genome sequences of two octocoral-associated bacteria, Endozoicomonas euniceicola EF212 and Endozoicomonas gorgoniicola PS125.</title>
        <authorList>
            <person name="Chiou Y.-J."/>
            <person name="Chen Y.-H."/>
        </authorList>
    </citation>
    <scope>NUCLEOTIDE SEQUENCE [LARGE SCALE GENOMIC DNA]</scope>
    <source>
        <strain evidence="5 6">PS125</strain>
    </source>
</reference>
<gene>
    <name evidence="5" type="ORF">NX722_05390</name>
</gene>
<accession>A0ABT3MRT7</accession>
<keyword evidence="6" id="KW-1185">Reference proteome</keyword>
<evidence type="ECO:0000256" key="3">
    <source>
        <dbReference type="ARBA" id="ARBA00023014"/>
    </source>
</evidence>
<dbReference type="PROSITE" id="PS00198">
    <property type="entry name" value="4FE4S_FER_1"/>
    <property type="match status" value="2"/>
</dbReference>
<dbReference type="PANTHER" id="PTHR40447:SF1">
    <property type="entry name" value="ANAEROBIC SULFITE REDUCTASE SUBUNIT A"/>
    <property type="match status" value="1"/>
</dbReference>
<keyword evidence="3" id="KW-0411">Iron-sulfur</keyword>
<name>A0ABT3MRT7_9GAMM</name>
<dbReference type="InterPro" id="IPR017896">
    <property type="entry name" value="4Fe4S_Fe-S-bd"/>
</dbReference>
<evidence type="ECO:0000313" key="6">
    <source>
        <dbReference type="Proteomes" id="UP001209854"/>
    </source>
</evidence>
<evidence type="ECO:0000259" key="4">
    <source>
        <dbReference type="PROSITE" id="PS51379"/>
    </source>
</evidence>
<sequence length="340" mass="38273">MNVFELDRLEHLRDWLSLRNDVYQPILNQSGNSSWGKVEHGQVAPLDPELRPLMSPKSLFFAEQESMFVFDGEMFRETLPEHGQQVLFGVKSCDLTAIAYQDIHFKEDPHYQRRRQQTLLVGIDCLEPCDSGFCASVDSGPQVKNNIADLILAPKPSIGNDAHGWWVICANDAGRAAVAGMDLRPADASWKSWREMSLQHTLAAFKDDTHIINGIQRINGRAIPEEHWDRFAHQCISCSGCSQVCPTCSCYTVRDVPTEYGQLRQRVWDSCLLVGFQKEASGANPAHEAGRRMHRYWYHKFSEDIASRMGRFGCVGCGRCENTCPGSVGVHSVMEKIARA</sequence>
<proteinExistence type="predicted"/>
<feature type="domain" description="4Fe-4S ferredoxin-type" evidence="4">
    <location>
        <begin position="224"/>
        <end position="256"/>
    </location>
</feature>
<protein>
    <submittedName>
        <fullName evidence="5">4Fe-4S dicluster domain-containing protein</fullName>
    </submittedName>
</protein>
<keyword evidence="1" id="KW-0479">Metal-binding</keyword>
<organism evidence="5 6">
    <name type="scientific">Endozoicomonas gorgoniicola</name>
    <dbReference type="NCBI Taxonomy" id="1234144"/>
    <lineage>
        <taxon>Bacteria</taxon>
        <taxon>Pseudomonadati</taxon>
        <taxon>Pseudomonadota</taxon>
        <taxon>Gammaproteobacteria</taxon>
        <taxon>Oceanospirillales</taxon>
        <taxon>Endozoicomonadaceae</taxon>
        <taxon>Endozoicomonas</taxon>
    </lineage>
</organism>
<dbReference type="EMBL" id="JAPFCC010000001">
    <property type="protein sequence ID" value="MCW7552086.1"/>
    <property type="molecule type" value="Genomic_DNA"/>
</dbReference>
<dbReference type="Proteomes" id="UP001209854">
    <property type="component" value="Unassembled WGS sequence"/>
</dbReference>
<keyword evidence="2" id="KW-0408">Iron</keyword>
<dbReference type="PROSITE" id="PS51379">
    <property type="entry name" value="4FE4S_FER_2"/>
    <property type="match status" value="2"/>
</dbReference>
<feature type="domain" description="4Fe-4S ferredoxin-type" evidence="4">
    <location>
        <begin position="303"/>
        <end position="336"/>
    </location>
</feature>
<dbReference type="Pfam" id="PF17179">
    <property type="entry name" value="Fer4_22"/>
    <property type="match status" value="1"/>
</dbReference>
<evidence type="ECO:0000256" key="2">
    <source>
        <dbReference type="ARBA" id="ARBA00023004"/>
    </source>
</evidence>
<dbReference type="InterPro" id="IPR009051">
    <property type="entry name" value="Helical_ferredxn"/>
</dbReference>
<dbReference type="SUPFAM" id="SSF46548">
    <property type="entry name" value="alpha-helical ferredoxin"/>
    <property type="match status" value="1"/>
</dbReference>
<evidence type="ECO:0000256" key="1">
    <source>
        <dbReference type="ARBA" id="ARBA00022723"/>
    </source>
</evidence>
<dbReference type="InterPro" id="IPR017900">
    <property type="entry name" value="4Fe4S_Fe_S_CS"/>
</dbReference>
<dbReference type="PANTHER" id="PTHR40447">
    <property type="entry name" value="ANAEROBIC SULFITE REDUCTASE SUBUNIT A"/>
    <property type="match status" value="1"/>
</dbReference>